<organism evidence="1 2">
    <name type="scientific">Paraburkholderia rhynchosiae</name>
    <dbReference type="NCBI Taxonomy" id="487049"/>
    <lineage>
        <taxon>Bacteria</taxon>
        <taxon>Pseudomonadati</taxon>
        <taxon>Pseudomonadota</taxon>
        <taxon>Betaproteobacteria</taxon>
        <taxon>Burkholderiales</taxon>
        <taxon>Burkholderiaceae</taxon>
        <taxon>Paraburkholderia</taxon>
    </lineage>
</organism>
<dbReference type="Proteomes" id="UP000494205">
    <property type="component" value="Unassembled WGS sequence"/>
</dbReference>
<gene>
    <name evidence="1" type="ORF">LMG27174_06214</name>
</gene>
<evidence type="ECO:0000313" key="2">
    <source>
        <dbReference type="Proteomes" id="UP000494205"/>
    </source>
</evidence>
<sequence length="89" mass="9589">MPTPKGKQQKTSWAKMSNNDSGTTALGFLVIAAGVAYAGHSRWFYQTGQQWFDSCWSSINSKAPASSAAEAIAWVQCEPQTKTALCDNA</sequence>
<proteinExistence type="predicted"/>
<accession>A0A6J5CHW6</accession>
<dbReference type="AlphaFoldDB" id="A0A6J5CHW6"/>
<reference evidence="1 2" key="1">
    <citation type="submission" date="2020-04" db="EMBL/GenBank/DDBJ databases">
        <authorList>
            <person name="De Canck E."/>
        </authorList>
    </citation>
    <scope>NUCLEOTIDE SEQUENCE [LARGE SCALE GENOMIC DNA]</scope>
    <source>
        <strain evidence="1 2">LMG 27174</strain>
    </source>
</reference>
<name>A0A6J5CHW6_9BURK</name>
<protein>
    <submittedName>
        <fullName evidence="1">Uncharacterized protein</fullName>
    </submittedName>
</protein>
<dbReference type="EMBL" id="CADIJZ010000033">
    <property type="protein sequence ID" value="CAB3735550.1"/>
    <property type="molecule type" value="Genomic_DNA"/>
</dbReference>
<evidence type="ECO:0000313" key="1">
    <source>
        <dbReference type="EMBL" id="CAB3735550.1"/>
    </source>
</evidence>